<protein>
    <recommendedName>
        <fullName evidence="4">NADPH--hemoprotein reductase</fullName>
        <ecNumber evidence="4">1.6.2.4</ecNumber>
    </recommendedName>
</protein>
<dbReference type="SUPFAM" id="SSF52343">
    <property type="entry name" value="Ferredoxin reductase-like, C-terminal NADP-linked domain"/>
    <property type="match status" value="1"/>
</dbReference>
<dbReference type="Gene3D" id="3.40.50.80">
    <property type="entry name" value="Nucleotide-binding domain of ferredoxin-NADP reductase (FNR) module"/>
    <property type="match status" value="1"/>
</dbReference>
<dbReference type="PANTHER" id="PTHR19384">
    <property type="entry name" value="NITRIC OXIDE SYNTHASE-RELATED"/>
    <property type="match status" value="1"/>
</dbReference>
<evidence type="ECO:0000256" key="1">
    <source>
        <dbReference type="ARBA" id="ARBA00001974"/>
    </source>
</evidence>
<keyword evidence="2" id="KW-0285">Flavoprotein</keyword>
<accession>A0A6A5UJH7</accession>
<dbReference type="OrthoDB" id="260519at2759"/>
<dbReference type="PRINTS" id="PR00363">
    <property type="entry name" value="CYTOCHROMEB5"/>
</dbReference>
<dbReference type="GO" id="GO:0005829">
    <property type="term" value="C:cytosol"/>
    <property type="evidence" value="ECO:0007669"/>
    <property type="project" value="TreeGrafter"/>
</dbReference>
<dbReference type="EC" id="1.6.2.4" evidence="4"/>
<dbReference type="PANTHER" id="PTHR19384:SF17">
    <property type="entry name" value="NADPH--CYTOCHROME P450 REDUCTASE"/>
    <property type="match status" value="1"/>
</dbReference>
<reference evidence="6" key="1">
    <citation type="journal article" date="2020" name="Stud. Mycol.">
        <title>101 Dothideomycetes genomes: a test case for predicting lifestyles and emergence of pathogens.</title>
        <authorList>
            <person name="Haridas S."/>
            <person name="Albert R."/>
            <person name="Binder M."/>
            <person name="Bloem J."/>
            <person name="Labutti K."/>
            <person name="Salamov A."/>
            <person name="Andreopoulos B."/>
            <person name="Baker S."/>
            <person name="Barry K."/>
            <person name="Bills G."/>
            <person name="Bluhm B."/>
            <person name="Cannon C."/>
            <person name="Castanera R."/>
            <person name="Culley D."/>
            <person name="Daum C."/>
            <person name="Ezra D."/>
            <person name="Gonzalez J."/>
            <person name="Henrissat B."/>
            <person name="Kuo A."/>
            <person name="Liang C."/>
            <person name="Lipzen A."/>
            <person name="Lutzoni F."/>
            <person name="Magnuson J."/>
            <person name="Mondo S."/>
            <person name="Nolan M."/>
            <person name="Ohm R."/>
            <person name="Pangilinan J."/>
            <person name="Park H.-J."/>
            <person name="Ramirez L."/>
            <person name="Alfaro M."/>
            <person name="Sun H."/>
            <person name="Tritt A."/>
            <person name="Yoshinaga Y."/>
            <person name="Zwiers L.-H."/>
            <person name="Turgeon B."/>
            <person name="Goodwin S."/>
            <person name="Spatafora J."/>
            <person name="Crous P."/>
            <person name="Grigoriev I."/>
        </authorList>
    </citation>
    <scope>NUCLEOTIDE SEQUENCE</scope>
    <source>
        <strain evidence="6">CBS 107.79</strain>
    </source>
</reference>
<dbReference type="PROSITE" id="PS50255">
    <property type="entry name" value="CYTOCHROME_B5_2"/>
    <property type="match status" value="1"/>
</dbReference>
<dbReference type="GO" id="GO:0010181">
    <property type="term" value="F:FMN binding"/>
    <property type="evidence" value="ECO:0007669"/>
    <property type="project" value="TreeGrafter"/>
</dbReference>
<evidence type="ECO:0000256" key="3">
    <source>
        <dbReference type="ARBA" id="ARBA00022827"/>
    </source>
</evidence>
<keyword evidence="7" id="KW-1185">Reference proteome</keyword>
<evidence type="ECO:0000313" key="7">
    <source>
        <dbReference type="Proteomes" id="UP000800036"/>
    </source>
</evidence>
<name>A0A6A5UJH7_9PLEO</name>
<dbReference type="GO" id="GO:0050660">
    <property type="term" value="F:flavin adenine dinucleotide binding"/>
    <property type="evidence" value="ECO:0007669"/>
    <property type="project" value="TreeGrafter"/>
</dbReference>
<dbReference type="GO" id="GO:0003958">
    <property type="term" value="F:NADPH-hemoprotein reductase activity"/>
    <property type="evidence" value="ECO:0007669"/>
    <property type="project" value="UniProtKB-EC"/>
</dbReference>
<gene>
    <name evidence="6" type="ORF">BU23DRAFT_604268</name>
</gene>
<dbReference type="EMBL" id="ML976764">
    <property type="protein sequence ID" value="KAF1965353.1"/>
    <property type="molecule type" value="Genomic_DNA"/>
</dbReference>
<proteinExistence type="predicted"/>
<evidence type="ECO:0000313" key="6">
    <source>
        <dbReference type="EMBL" id="KAF1965353.1"/>
    </source>
</evidence>
<keyword evidence="3" id="KW-0274">FAD</keyword>
<dbReference type="InterPro" id="IPR001199">
    <property type="entry name" value="Cyt_B5-like_heme/steroid-bd"/>
</dbReference>
<dbReference type="Proteomes" id="UP000800036">
    <property type="component" value="Unassembled WGS sequence"/>
</dbReference>
<dbReference type="SUPFAM" id="SSF55856">
    <property type="entry name" value="Cytochrome b5-like heme/steroid binding domain"/>
    <property type="match status" value="1"/>
</dbReference>
<feature type="domain" description="Cytochrome b5 heme-binding" evidence="5">
    <location>
        <begin position="227"/>
        <end position="308"/>
    </location>
</feature>
<dbReference type="PRINTS" id="PR00371">
    <property type="entry name" value="FPNCR"/>
</dbReference>
<organism evidence="6 7">
    <name type="scientific">Bimuria novae-zelandiae CBS 107.79</name>
    <dbReference type="NCBI Taxonomy" id="1447943"/>
    <lineage>
        <taxon>Eukaryota</taxon>
        <taxon>Fungi</taxon>
        <taxon>Dikarya</taxon>
        <taxon>Ascomycota</taxon>
        <taxon>Pezizomycotina</taxon>
        <taxon>Dothideomycetes</taxon>
        <taxon>Pleosporomycetidae</taxon>
        <taxon>Pleosporales</taxon>
        <taxon>Massarineae</taxon>
        <taxon>Didymosphaeriaceae</taxon>
        <taxon>Bimuria</taxon>
    </lineage>
</organism>
<sequence>MWLRSIVDFCSNNKISGFLNPPVGDELDVVDNEELSIGVSRPFAFQLPFDDTSPIALFAGGSGIAPFLSFWQARCGRTWGKTTLYLGVQSRDKLCYESELCQYVNEGSLEVHTAFSRDSRGLVYDSVSLDPVEKEIPPRYIDGLIVEQGQSICDLVMSKKQGGVGGYLYVCGSVGVFDSVMSGIRKALCNHRSPTMETVESILNTAFAERRFMLDVFMTPKPLPCNRPTIPLSQLALHTEHKSDSHAWIGVHGKVYDVTDFCPMHPGGTNIIKSTAGVDCSKSFDLLAHTNNLEVSSLLTKYYIGELSPKPTYTSEQIGTLYDLWSSFLQVATEQVVASHFEVGMIMESSIVWFQGDLFNMGGVRRFYHYQSRPLQGAFSALFGPKLQEMYLKISFAFANAASSATLSKLPDVLGMVARTKGSGDAVRASNEISEIGQFTCNCESARQHEKGIITYAQRSVKYDMEFLEAIRDEACTGVDAFGTIMELDATSESQRIAALAAFLMQYLHRYPARLPACWRTCRFRSGRRPD</sequence>
<dbReference type="AlphaFoldDB" id="A0A6A5UJH7"/>
<dbReference type="InterPro" id="IPR001709">
    <property type="entry name" value="Flavoprot_Pyr_Nucl_cyt_Rdtase"/>
</dbReference>
<dbReference type="SMART" id="SM01117">
    <property type="entry name" value="Cyt-b5"/>
    <property type="match status" value="1"/>
</dbReference>
<dbReference type="InterPro" id="IPR001433">
    <property type="entry name" value="OxRdtase_FAD/NAD-bd"/>
</dbReference>
<evidence type="ECO:0000256" key="4">
    <source>
        <dbReference type="ARBA" id="ARBA00023797"/>
    </source>
</evidence>
<evidence type="ECO:0000259" key="5">
    <source>
        <dbReference type="PROSITE" id="PS50255"/>
    </source>
</evidence>
<comment type="cofactor">
    <cofactor evidence="1">
        <name>FAD</name>
        <dbReference type="ChEBI" id="CHEBI:57692"/>
    </cofactor>
</comment>
<dbReference type="InterPro" id="IPR039261">
    <property type="entry name" value="FNR_nucleotide-bd"/>
</dbReference>
<evidence type="ECO:0000256" key="2">
    <source>
        <dbReference type="ARBA" id="ARBA00022630"/>
    </source>
</evidence>
<dbReference type="Pfam" id="PF00175">
    <property type="entry name" value="NAD_binding_1"/>
    <property type="match status" value="1"/>
</dbReference>
<dbReference type="Pfam" id="PF00173">
    <property type="entry name" value="Cyt-b5"/>
    <property type="match status" value="1"/>
</dbReference>
<dbReference type="InterPro" id="IPR036400">
    <property type="entry name" value="Cyt_B5-like_heme/steroid_sf"/>
</dbReference>
<dbReference type="Gene3D" id="3.10.120.10">
    <property type="entry name" value="Cytochrome b5-like heme/steroid binding domain"/>
    <property type="match status" value="1"/>
</dbReference>